<organism evidence="1 2">
    <name type="scientific">Martelella alba</name>
    <dbReference type="NCBI Taxonomy" id="2590451"/>
    <lineage>
        <taxon>Bacteria</taxon>
        <taxon>Pseudomonadati</taxon>
        <taxon>Pseudomonadota</taxon>
        <taxon>Alphaproteobacteria</taxon>
        <taxon>Hyphomicrobiales</taxon>
        <taxon>Aurantimonadaceae</taxon>
        <taxon>Martelella</taxon>
    </lineage>
</organism>
<accession>A0ABY2SEL5</accession>
<dbReference type="Proteomes" id="UP000305202">
    <property type="component" value="Unassembled WGS sequence"/>
</dbReference>
<proteinExistence type="predicted"/>
<dbReference type="RefSeq" id="WP_136993035.1">
    <property type="nucleotide sequence ID" value="NZ_SZPQ01000080.1"/>
</dbReference>
<gene>
    <name evidence="1" type="ORF">FCN80_25110</name>
</gene>
<keyword evidence="2" id="KW-1185">Reference proteome</keyword>
<dbReference type="EMBL" id="SZPQ01000080">
    <property type="protein sequence ID" value="TKI02411.1"/>
    <property type="molecule type" value="Genomic_DNA"/>
</dbReference>
<comment type="caution">
    <text evidence="1">The sequence shown here is derived from an EMBL/GenBank/DDBJ whole genome shotgun (WGS) entry which is preliminary data.</text>
</comment>
<evidence type="ECO:0000313" key="1">
    <source>
        <dbReference type="EMBL" id="TKI02411.1"/>
    </source>
</evidence>
<evidence type="ECO:0000313" key="2">
    <source>
        <dbReference type="Proteomes" id="UP000305202"/>
    </source>
</evidence>
<sequence>MRINKTLLTELERLSPGSVLVDEETGEIVLIGWRLEQFVNPSRDQDSPQNIEANTCKCKGAQVPGDFSSRPAKGIKHESLSIWMINPLTQTPKEATKGGKSDRGCGIYRKKTPAINNEYNNSNNNQDLVPVIKNQLRQRVVHFFTHIFLRR</sequence>
<protein>
    <submittedName>
        <fullName evidence="1">Uncharacterized protein</fullName>
    </submittedName>
</protein>
<reference evidence="1 2" key="1">
    <citation type="submission" date="2019-04" db="EMBL/GenBank/DDBJ databases">
        <authorList>
            <person name="Li M."/>
            <person name="Gao C."/>
        </authorList>
    </citation>
    <scope>NUCLEOTIDE SEQUENCE [LARGE SCALE GENOMIC DNA]</scope>
    <source>
        <strain evidence="1 2">BGMRC 2031</strain>
    </source>
</reference>
<name>A0ABY2SEL5_9HYPH</name>